<evidence type="ECO:0008006" key="3">
    <source>
        <dbReference type="Google" id="ProtNLM"/>
    </source>
</evidence>
<dbReference type="EMBL" id="BBML01000004">
    <property type="protein sequence ID" value="GAK97125.1"/>
    <property type="molecule type" value="Genomic_DNA"/>
</dbReference>
<evidence type="ECO:0000313" key="2">
    <source>
        <dbReference type="Proteomes" id="UP000029221"/>
    </source>
</evidence>
<protein>
    <recommendedName>
        <fullName evidence="3">Lipoprotein</fullName>
    </recommendedName>
</protein>
<dbReference type="AlphaFoldDB" id="A0A090Q291"/>
<dbReference type="Proteomes" id="UP000029221">
    <property type="component" value="Unassembled WGS sequence"/>
</dbReference>
<reference evidence="1" key="1">
    <citation type="journal article" date="2014" name="Genome Announc.">
        <title>Draft Genome Sequences of Marine Flavobacterium Nonlabens Strains NR17, NR24, NR27, NR32, NR33, and Ara13.</title>
        <authorList>
            <person name="Nakanishi M."/>
            <person name="Meirelles P."/>
            <person name="Suzuki R."/>
            <person name="Takatani N."/>
            <person name="Mino S."/>
            <person name="Suda W."/>
            <person name="Oshima K."/>
            <person name="Hattori M."/>
            <person name="Ohkuma M."/>
            <person name="Hosokawa M."/>
            <person name="Miyashita K."/>
            <person name="Thompson F.L."/>
            <person name="Niwa A."/>
            <person name="Sawabe T."/>
            <person name="Sawabe T."/>
        </authorList>
    </citation>
    <scope>NUCLEOTIDE SEQUENCE [LARGE SCALE GENOMIC DNA]</scope>
    <source>
        <strain evidence="1">JCM 19294</strain>
    </source>
</reference>
<evidence type="ECO:0000313" key="1">
    <source>
        <dbReference type="EMBL" id="GAK97125.1"/>
    </source>
</evidence>
<proteinExistence type="predicted"/>
<dbReference type="eggNOG" id="ENOG502Z7QK">
    <property type="taxonomic scope" value="Bacteria"/>
</dbReference>
<keyword evidence="2" id="KW-1185">Reference proteome</keyword>
<comment type="caution">
    <text evidence="1">The sequence shown here is derived from an EMBL/GenBank/DDBJ whole genome shotgun (WGS) entry which is preliminary data.</text>
</comment>
<dbReference type="STRING" id="319236.BST91_04460"/>
<organism evidence="1 2">
    <name type="scientific">Nonlabens tegetincola</name>
    <dbReference type="NCBI Taxonomy" id="323273"/>
    <lineage>
        <taxon>Bacteria</taxon>
        <taxon>Pseudomonadati</taxon>
        <taxon>Bacteroidota</taxon>
        <taxon>Flavobacteriia</taxon>
        <taxon>Flavobacteriales</taxon>
        <taxon>Flavobacteriaceae</taxon>
        <taxon>Nonlabens</taxon>
    </lineage>
</organism>
<sequence length="285" mass="32435">MLNRCTYLCIILFSFMLSCKNNDYNKEENPKKEELEQPTSAYVETVREIEFDSESKVIHSVVALCDNKYQGIAPVPSFLGNGQETKSNLYWGASYGLKTTFKKSLEWNLLRSEFIDSVILERLIFKHKTKNCYLIADAYNGRHIKKATEFLLGSASGKIKDTLVINNQTIGIAGNSELITYQGHNGLMDFNLDKNFETLDGKNRDIIILACYSKYYFEPALKDCKVNNLIWTTGLMAPESYILDSAIKGYLNSESNDEITNRAAESYKKYQKCSFKTAKNLLVSN</sequence>
<dbReference type="PROSITE" id="PS51257">
    <property type="entry name" value="PROKAR_LIPOPROTEIN"/>
    <property type="match status" value="1"/>
</dbReference>
<gene>
    <name evidence="1" type="ORF">JCM19294_631</name>
</gene>
<name>A0A090Q291_9FLAO</name>
<accession>A0A090Q291</accession>